<reference evidence="1 2" key="1">
    <citation type="submission" date="2019-10" db="EMBL/GenBank/DDBJ databases">
        <title>Rudanella paleaurantiibacter sp. nov., isolated from sludge.</title>
        <authorList>
            <person name="Xu S.Q."/>
        </authorList>
    </citation>
    <scope>NUCLEOTIDE SEQUENCE [LARGE SCALE GENOMIC DNA]</scope>
    <source>
        <strain evidence="1 2">HX-22-17</strain>
    </source>
</reference>
<dbReference type="SUPFAM" id="SSF50939">
    <property type="entry name" value="Sialidases"/>
    <property type="match status" value="1"/>
</dbReference>
<sequence>MPFAGAQSFPNVPGVVIDHLPKSSGNYLGSPSIVILPDGKYVASHDIFGKGPTPQHTHVFGSSDRGKSWQKIAELDSLWWATLFVNKGDLYLFGTTKEYGRMSIRRSTDGGRNWSSVDEGYLSTEQGFHCASVPVQVFKGRVWKGMERNVPVTSWGNFQSFVASAPVDADLLDPKSWSFTQRLTYHKAEWKPGNAWLEGNIVMNPKGETWNILRVNNLEDDQAVMYRVSDDGRTADSTTVKFIKLPGACKKFNIRFDPKTELYYTFTNYALPKHRVYKRERARNSQVMLSSPDLENWTIRGIVLYNPDVEKHGFQYVDWQFDGKDIVIASRTAFEDGMGGADNQHNSNFLTFHRVKNFRKYRTPDEWKSLLEGVSDFVVLK</sequence>
<dbReference type="InterPro" id="IPR015943">
    <property type="entry name" value="WD40/YVTN_repeat-like_dom_sf"/>
</dbReference>
<dbReference type="CDD" id="cd15482">
    <property type="entry name" value="Sialidase_non-viral"/>
    <property type="match status" value="1"/>
</dbReference>
<gene>
    <name evidence="1" type="ORF">F5984_24020</name>
</gene>
<evidence type="ECO:0000313" key="1">
    <source>
        <dbReference type="EMBL" id="KAB7726713.1"/>
    </source>
</evidence>
<dbReference type="AlphaFoldDB" id="A0A7J5TT54"/>
<name>A0A7J5TT54_9BACT</name>
<organism evidence="1 2">
    <name type="scientific">Rudanella paleaurantiibacter</name>
    <dbReference type="NCBI Taxonomy" id="2614655"/>
    <lineage>
        <taxon>Bacteria</taxon>
        <taxon>Pseudomonadati</taxon>
        <taxon>Bacteroidota</taxon>
        <taxon>Cytophagia</taxon>
        <taxon>Cytophagales</taxon>
        <taxon>Cytophagaceae</taxon>
        <taxon>Rudanella</taxon>
    </lineage>
</organism>
<proteinExistence type="predicted"/>
<dbReference type="EMBL" id="WELI01000014">
    <property type="protein sequence ID" value="KAB7726713.1"/>
    <property type="molecule type" value="Genomic_DNA"/>
</dbReference>
<evidence type="ECO:0000313" key="2">
    <source>
        <dbReference type="Proteomes" id="UP000488299"/>
    </source>
</evidence>
<protein>
    <submittedName>
        <fullName evidence="1">Exo-alpha-sialidase</fullName>
    </submittedName>
</protein>
<dbReference type="InterPro" id="IPR036278">
    <property type="entry name" value="Sialidase_sf"/>
</dbReference>
<dbReference type="Proteomes" id="UP000488299">
    <property type="component" value="Unassembled WGS sequence"/>
</dbReference>
<comment type="caution">
    <text evidence="1">The sequence shown here is derived from an EMBL/GenBank/DDBJ whole genome shotgun (WGS) entry which is preliminary data.</text>
</comment>
<keyword evidence="2" id="KW-1185">Reference proteome</keyword>
<accession>A0A7J5TT54</accession>
<dbReference type="Gene3D" id="2.130.10.10">
    <property type="entry name" value="YVTN repeat-like/Quinoprotein amine dehydrogenase"/>
    <property type="match status" value="1"/>
</dbReference>